<reference evidence="1 2" key="1">
    <citation type="journal article" date="2010" name="Environ. Microbiol.">
        <title>Annotation and overview of the Pseudomonas savastanoi pv. savastanoi NCPPB 3335 draft genome reveals the virulence gene complement of a tumour-inducing pathogen of woody hosts.</title>
        <authorList>
            <person name="Rodriguez-Palenzuela P."/>
            <person name="Matas I.M."/>
            <person name="Murillo J."/>
            <person name="Lopez-Solanilla E."/>
            <person name="Bardaji L."/>
            <person name="Perez-Martinez I."/>
            <person name="Rodriguez-Moskera M.E."/>
            <person name="Penyalver R."/>
            <person name="Lopez M.M."/>
            <person name="Quesada J.M."/>
            <person name="Biehl B.S."/>
            <person name="Perna N.T."/>
            <person name="Glasner J.D."/>
            <person name="Cabot E.L."/>
            <person name="Neeno-Eckwall E."/>
            <person name="Ramos C."/>
        </authorList>
    </citation>
    <scope>NUCLEOTIDE SEQUENCE [LARGE SCALE GENOMIC DNA]</scope>
    <source>
        <strain evidence="1 2">NCPPB 3335</strain>
    </source>
</reference>
<dbReference type="AlphaFoldDB" id="A0ABC8BE94"/>
<dbReference type="EMBL" id="CP008742">
    <property type="protein sequence ID" value="ARD12436.1"/>
    <property type="molecule type" value="Genomic_DNA"/>
</dbReference>
<evidence type="ECO:0000313" key="2">
    <source>
        <dbReference type="Proteomes" id="UP000005729"/>
    </source>
</evidence>
<proteinExistence type="predicted"/>
<gene>
    <name evidence="1" type="ORF">PSA3335_15995</name>
</gene>
<protein>
    <submittedName>
        <fullName evidence="1">Uncharacterized protein</fullName>
    </submittedName>
</protein>
<dbReference type="RefSeq" id="WP_082301307.1">
    <property type="nucleotide sequence ID" value="NZ_CP008742.1"/>
</dbReference>
<dbReference type="Proteomes" id="UP000005729">
    <property type="component" value="Chromosome"/>
</dbReference>
<accession>A0ABC8BE94</accession>
<sequence length="73" mass="8245">MSDKYTDEEQKVWDVYFSAALPLAKAEAAATGNQIENSWSEVITHAGCIADNMIEERRNRKPLPEYHLGSFSI</sequence>
<organism evidence="1 2">
    <name type="scientific">Pseudomonas savastanoi pv. savastanoi NCPPB 3335</name>
    <dbReference type="NCBI Taxonomy" id="693985"/>
    <lineage>
        <taxon>Bacteria</taxon>
        <taxon>Pseudomonadati</taxon>
        <taxon>Pseudomonadota</taxon>
        <taxon>Gammaproteobacteria</taxon>
        <taxon>Pseudomonadales</taxon>
        <taxon>Pseudomonadaceae</taxon>
        <taxon>Pseudomonas</taxon>
    </lineage>
</organism>
<evidence type="ECO:0000313" key="1">
    <source>
        <dbReference type="EMBL" id="ARD12436.1"/>
    </source>
</evidence>
<name>A0ABC8BE94_PSESS</name>
<dbReference type="KEGG" id="psav:PSA3335_15995"/>